<feature type="region of interest" description="Disordered" evidence="3">
    <location>
        <begin position="71"/>
        <end position="105"/>
    </location>
</feature>
<evidence type="ECO:0008006" key="6">
    <source>
        <dbReference type="Google" id="ProtNLM"/>
    </source>
</evidence>
<feature type="region of interest" description="Disordered" evidence="3">
    <location>
        <begin position="158"/>
        <end position="177"/>
    </location>
</feature>
<protein>
    <recommendedName>
        <fullName evidence="6">ARCA-like protein</fullName>
    </recommendedName>
</protein>
<dbReference type="EMBL" id="KZ613505">
    <property type="protein sequence ID" value="PMD16497.1"/>
    <property type="molecule type" value="Genomic_DNA"/>
</dbReference>
<dbReference type="Proteomes" id="UP000235672">
    <property type="component" value="Unassembled WGS sequence"/>
</dbReference>
<evidence type="ECO:0000313" key="5">
    <source>
        <dbReference type="Proteomes" id="UP000235672"/>
    </source>
</evidence>
<name>A0A2J6PR48_9HELO</name>
<reference evidence="4 5" key="1">
    <citation type="submission" date="2016-05" db="EMBL/GenBank/DDBJ databases">
        <title>A degradative enzymes factory behind the ericoid mycorrhizal symbiosis.</title>
        <authorList>
            <consortium name="DOE Joint Genome Institute"/>
            <person name="Martino E."/>
            <person name="Morin E."/>
            <person name="Grelet G."/>
            <person name="Kuo A."/>
            <person name="Kohler A."/>
            <person name="Daghino S."/>
            <person name="Barry K."/>
            <person name="Choi C."/>
            <person name="Cichocki N."/>
            <person name="Clum A."/>
            <person name="Copeland A."/>
            <person name="Hainaut M."/>
            <person name="Haridas S."/>
            <person name="Labutti K."/>
            <person name="Lindquist E."/>
            <person name="Lipzen A."/>
            <person name="Khouja H.-R."/>
            <person name="Murat C."/>
            <person name="Ohm R."/>
            <person name="Olson A."/>
            <person name="Spatafora J."/>
            <person name="Veneault-Fourrey C."/>
            <person name="Henrissat B."/>
            <person name="Grigoriev I."/>
            <person name="Martin F."/>
            <person name="Perotto S."/>
        </authorList>
    </citation>
    <scope>NUCLEOTIDE SEQUENCE [LARGE SCALE GENOMIC DNA]</scope>
    <source>
        <strain evidence="4 5">UAMH 7357</strain>
    </source>
</reference>
<evidence type="ECO:0000256" key="1">
    <source>
        <dbReference type="ARBA" id="ARBA00004123"/>
    </source>
</evidence>
<dbReference type="GO" id="GO:0003700">
    <property type="term" value="F:DNA-binding transcription factor activity"/>
    <property type="evidence" value="ECO:0007669"/>
    <property type="project" value="TreeGrafter"/>
</dbReference>
<evidence type="ECO:0000256" key="2">
    <source>
        <dbReference type="ARBA" id="ARBA00023242"/>
    </source>
</evidence>
<accession>A0A2J6PR48</accession>
<organism evidence="4 5">
    <name type="scientific">Hyaloscypha hepaticicola</name>
    <dbReference type="NCBI Taxonomy" id="2082293"/>
    <lineage>
        <taxon>Eukaryota</taxon>
        <taxon>Fungi</taxon>
        <taxon>Dikarya</taxon>
        <taxon>Ascomycota</taxon>
        <taxon>Pezizomycotina</taxon>
        <taxon>Leotiomycetes</taxon>
        <taxon>Helotiales</taxon>
        <taxon>Hyaloscyphaceae</taxon>
        <taxon>Hyaloscypha</taxon>
    </lineage>
</organism>
<dbReference type="OrthoDB" id="4525710at2759"/>
<dbReference type="Pfam" id="PF11951">
    <property type="entry name" value="Fungal_trans_2"/>
    <property type="match status" value="1"/>
</dbReference>
<dbReference type="InterPro" id="IPR021858">
    <property type="entry name" value="Fun_TF"/>
</dbReference>
<dbReference type="PANTHER" id="PTHR37534:SF2">
    <property type="entry name" value="N-ACETYLTRANSFERASE DOMAIN-CONTAINING PROTEIN"/>
    <property type="match status" value="1"/>
</dbReference>
<dbReference type="GO" id="GO:0045944">
    <property type="term" value="P:positive regulation of transcription by RNA polymerase II"/>
    <property type="evidence" value="ECO:0007669"/>
    <property type="project" value="TreeGrafter"/>
</dbReference>
<gene>
    <name evidence="4" type="ORF">NA56DRAFT_662983</name>
</gene>
<dbReference type="AlphaFoldDB" id="A0A2J6PR48"/>
<keyword evidence="5" id="KW-1185">Reference proteome</keyword>
<keyword evidence="2" id="KW-0539">Nucleus</keyword>
<dbReference type="STRING" id="1745343.A0A2J6PR48"/>
<feature type="compositionally biased region" description="Polar residues" evidence="3">
    <location>
        <begin position="96"/>
        <end position="105"/>
    </location>
</feature>
<sequence>MPVTAQTIDNESSCGGGLLWGDQDRQLSANTRTPEIADNYPIVTKLSQNVAVVKLRIEIAQRVTFIDETEGLSNSHESGSESDTPIAPSEDRPSVSADSTASSQVYRSAVSPSLSSIRLIPDSITSRTTRSPENALPLESLASTIDILGQHNLSSKSPVFPHNEFEQLPSPDPSTGKAIAEEDSVALAYDPFQTGIEPPPPPSIYLDTPVWPLTDPSEAVLLRHFVQNLATWLDLCDPMQHFQVEVPRRAGICPILLNAIFALSARHLSHIGNYDSFASNRYHDECLKYLIPMLNNTATISDETLFAATIILRVLEEIDLPESDLQGHMLGIQVFVGARDPYAMRGGLSEAAFWVGLRQEIYVATVKQKAVKINLDQCLVDRSIEPASDFEWANRAVVHYADVLNCCFGPEGVSLSKWMELKEYNERWREMKPSSFTPIFYRDADTRKGEAFPEIWYSHACHIIGVQHHKLGEILLSIFDPKIPRVGGSRSIAVRAMEKHIKQNLRELCGIGLYNRWTPPGIFTASMGIAICGDRFDLRADQEALLDVLVRTENDHARRTAAVQNQMKEAWGWISED</sequence>
<evidence type="ECO:0000313" key="4">
    <source>
        <dbReference type="EMBL" id="PMD16497.1"/>
    </source>
</evidence>
<proteinExistence type="predicted"/>
<comment type="subcellular location">
    <subcellularLocation>
        <location evidence="1">Nucleus</location>
    </subcellularLocation>
</comment>
<evidence type="ECO:0000256" key="3">
    <source>
        <dbReference type="SAM" id="MobiDB-lite"/>
    </source>
</evidence>
<dbReference type="GO" id="GO:0005634">
    <property type="term" value="C:nucleus"/>
    <property type="evidence" value="ECO:0007669"/>
    <property type="project" value="UniProtKB-SubCell"/>
</dbReference>
<dbReference type="PANTHER" id="PTHR37534">
    <property type="entry name" value="TRANSCRIPTIONAL ACTIVATOR PROTEIN UGA3"/>
    <property type="match status" value="1"/>
</dbReference>
<dbReference type="GO" id="GO:0000976">
    <property type="term" value="F:transcription cis-regulatory region binding"/>
    <property type="evidence" value="ECO:0007669"/>
    <property type="project" value="TreeGrafter"/>
</dbReference>
<feature type="compositionally biased region" description="Polar residues" evidence="3">
    <location>
        <begin position="71"/>
        <end position="83"/>
    </location>
</feature>